<reference evidence="1" key="1">
    <citation type="journal article" date="2015" name="Proc. Natl. Acad. Sci. U.S.A.">
        <title>Networks of energetic and metabolic interactions define dynamics in microbial communities.</title>
        <authorList>
            <person name="Embree M."/>
            <person name="Liu J.K."/>
            <person name="Al-Bassam M.M."/>
            <person name="Zengler K."/>
        </authorList>
    </citation>
    <scope>NUCLEOTIDE SEQUENCE</scope>
</reference>
<evidence type="ECO:0000313" key="1">
    <source>
        <dbReference type="EMBL" id="KUG17145.1"/>
    </source>
</evidence>
<proteinExistence type="predicted"/>
<accession>A0A0W8F8E6</accession>
<dbReference type="AlphaFoldDB" id="A0A0W8F8E6"/>
<organism evidence="1">
    <name type="scientific">hydrocarbon metagenome</name>
    <dbReference type="NCBI Taxonomy" id="938273"/>
    <lineage>
        <taxon>unclassified sequences</taxon>
        <taxon>metagenomes</taxon>
        <taxon>ecological metagenomes</taxon>
    </lineage>
</organism>
<gene>
    <name evidence="1" type="ORF">ASZ90_013148</name>
</gene>
<protein>
    <submittedName>
        <fullName evidence="1">Uncharacterized protein</fullName>
    </submittedName>
</protein>
<dbReference type="EMBL" id="LNQE01001460">
    <property type="protein sequence ID" value="KUG17145.1"/>
    <property type="molecule type" value="Genomic_DNA"/>
</dbReference>
<sequence>MTVTGMAVGDELVAVLSLSTKADIKTLENRTSEYTVGAGKLVKAAGTDETNNQLIIIYLDLT</sequence>
<name>A0A0W8F8E6_9ZZZZ</name>
<comment type="caution">
    <text evidence="1">The sequence shown here is derived from an EMBL/GenBank/DDBJ whole genome shotgun (WGS) entry which is preliminary data.</text>
</comment>